<dbReference type="SMART" id="SM00212">
    <property type="entry name" value="UBCc"/>
    <property type="match status" value="1"/>
</dbReference>
<proteinExistence type="predicted"/>
<dbReference type="InterPro" id="IPR000608">
    <property type="entry name" value="UBC"/>
</dbReference>
<accession>A0A6A6XGX4</accession>
<dbReference type="PANTHER" id="PTHR46116">
    <property type="entry name" value="(E3-INDEPENDENT) E2 UBIQUITIN-CONJUGATING ENZYME"/>
    <property type="match status" value="1"/>
</dbReference>
<keyword evidence="6" id="KW-1185">Reference proteome</keyword>
<dbReference type="SUPFAM" id="SSF54495">
    <property type="entry name" value="UBC-like"/>
    <property type="match status" value="1"/>
</dbReference>
<evidence type="ECO:0000259" key="4">
    <source>
        <dbReference type="PROSITE" id="PS50127"/>
    </source>
</evidence>
<evidence type="ECO:0000313" key="5">
    <source>
        <dbReference type="EMBL" id="KAF2795508.1"/>
    </source>
</evidence>
<dbReference type="InterPro" id="IPR016135">
    <property type="entry name" value="UBQ-conjugating_enzyme/RWD"/>
</dbReference>
<dbReference type="Proteomes" id="UP000799757">
    <property type="component" value="Unassembled WGS sequence"/>
</dbReference>
<dbReference type="Gene3D" id="3.10.110.10">
    <property type="entry name" value="Ubiquitin Conjugating Enzyme"/>
    <property type="match status" value="1"/>
</dbReference>
<sequence>MQLEAEWNSLQSQVNFKEQSTSANNTPDTSSLSPFSALPEVSLRGGGGNSHQQTASSGTFRNLNDFISYLRARKCTKCSTVLIQGQSDVDSLFKSWLAVAPSSFLKCKCCSTFVCVGCTSRSSNSKTPTQVTVQNSNTQLSWCCGRGRLFLIWVILCGFDQKFSEAKQREATKTGTGRRNIGGGVGYDGSLYVGPMFGAVGGLYSQTGPDPRKLRAQNAQQQSDNFNKSLLEILEELLPSLDRNSSFDMSPPVAVADILLSSKILNFCAELLRNDSLEDATKRKELYQALLNVLRILGQHPITAQKIVYTERVLRPDAVNIMTLSFQGNSAGTSRGNEDTTSSLADGLRNLNVQSNIMLKGAMNNQEDFHTQEGQDMLWLCRQVSDLSEYLLRQTTAGSGGLGCGNETEALDQGITEAPDQEIFETHYYGNQARYIQSPPGRMKRLLTEITTLKTGLPAGIVVKYASSRPDLMKIVIVGPAGTPYENGLFEFDLVCPQTYPHQPPKVIFKGTSGGRVRFNPNLHADGKVCLSLLGTFEGEPWKAAESTILQVLISIQAMILCDDPLCNEPGFNGLRGSAEGRRYNQTIRGLTVHYAMLDWLNNPPQLWKELVTQHFRKNKNKILQTVTQWESGSTSNYGRGRGIEEGLFEHQPVERMSVLKSKLQAALQNPGQGFGGGSQRRGPSGQQNTGYGSGYDRYGGPRY</sequence>
<feature type="domain" description="UBC core" evidence="4">
    <location>
        <begin position="441"/>
        <end position="597"/>
    </location>
</feature>
<dbReference type="EMBL" id="MU001856">
    <property type="protein sequence ID" value="KAF2795508.1"/>
    <property type="molecule type" value="Genomic_DNA"/>
</dbReference>
<organism evidence="5 6">
    <name type="scientific">Melanomma pulvis-pyrius CBS 109.77</name>
    <dbReference type="NCBI Taxonomy" id="1314802"/>
    <lineage>
        <taxon>Eukaryota</taxon>
        <taxon>Fungi</taxon>
        <taxon>Dikarya</taxon>
        <taxon>Ascomycota</taxon>
        <taxon>Pezizomycotina</taxon>
        <taxon>Dothideomycetes</taxon>
        <taxon>Pleosporomycetidae</taxon>
        <taxon>Pleosporales</taxon>
        <taxon>Melanommataceae</taxon>
        <taxon>Melanomma</taxon>
    </lineage>
</organism>
<reference evidence="5" key="1">
    <citation type="journal article" date="2020" name="Stud. Mycol.">
        <title>101 Dothideomycetes genomes: a test case for predicting lifestyles and emergence of pathogens.</title>
        <authorList>
            <person name="Haridas S."/>
            <person name="Albert R."/>
            <person name="Binder M."/>
            <person name="Bloem J."/>
            <person name="Labutti K."/>
            <person name="Salamov A."/>
            <person name="Andreopoulos B."/>
            <person name="Baker S."/>
            <person name="Barry K."/>
            <person name="Bills G."/>
            <person name="Bluhm B."/>
            <person name="Cannon C."/>
            <person name="Castanera R."/>
            <person name="Culley D."/>
            <person name="Daum C."/>
            <person name="Ezra D."/>
            <person name="Gonzalez J."/>
            <person name="Henrissat B."/>
            <person name="Kuo A."/>
            <person name="Liang C."/>
            <person name="Lipzen A."/>
            <person name="Lutzoni F."/>
            <person name="Magnuson J."/>
            <person name="Mondo S."/>
            <person name="Nolan M."/>
            <person name="Ohm R."/>
            <person name="Pangilinan J."/>
            <person name="Park H.-J."/>
            <person name="Ramirez L."/>
            <person name="Alfaro M."/>
            <person name="Sun H."/>
            <person name="Tritt A."/>
            <person name="Yoshinaga Y."/>
            <person name="Zwiers L.-H."/>
            <person name="Turgeon B."/>
            <person name="Goodwin S."/>
            <person name="Spatafora J."/>
            <person name="Crous P."/>
            <person name="Grigoriev I."/>
        </authorList>
    </citation>
    <scope>NUCLEOTIDE SEQUENCE</scope>
    <source>
        <strain evidence="5">CBS 109.77</strain>
    </source>
</reference>
<keyword evidence="1" id="KW-0808">Transferase</keyword>
<feature type="region of interest" description="Disordered" evidence="3">
    <location>
        <begin position="669"/>
        <end position="704"/>
    </location>
</feature>
<name>A0A6A6XGX4_9PLEO</name>
<dbReference type="GO" id="GO:0061631">
    <property type="term" value="F:ubiquitin conjugating enzyme activity"/>
    <property type="evidence" value="ECO:0007669"/>
    <property type="project" value="TreeGrafter"/>
</dbReference>
<dbReference type="Pfam" id="PF00179">
    <property type="entry name" value="UQ_con"/>
    <property type="match status" value="1"/>
</dbReference>
<dbReference type="OrthoDB" id="47801at2759"/>
<dbReference type="PANTHER" id="PTHR46116:SF15">
    <property type="entry name" value="(E3-INDEPENDENT) E2 UBIQUITIN-CONJUGATING ENZYME"/>
    <property type="match status" value="1"/>
</dbReference>
<dbReference type="AlphaFoldDB" id="A0A6A6XGX4"/>
<evidence type="ECO:0000313" key="6">
    <source>
        <dbReference type="Proteomes" id="UP000799757"/>
    </source>
</evidence>
<protein>
    <recommendedName>
        <fullName evidence="4">UBC core domain-containing protein</fullName>
    </recommendedName>
</protein>
<gene>
    <name evidence="5" type="ORF">K505DRAFT_382152</name>
</gene>
<dbReference type="PROSITE" id="PS50127">
    <property type="entry name" value="UBC_2"/>
    <property type="match status" value="1"/>
</dbReference>
<evidence type="ECO:0000256" key="3">
    <source>
        <dbReference type="SAM" id="MobiDB-lite"/>
    </source>
</evidence>
<evidence type="ECO:0000256" key="1">
    <source>
        <dbReference type="ARBA" id="ARBA00022679"/>
    </source>
</evidence>
<evidence type="ECO:0000256" key="2">
    <source>
        <dbReference type="ARBA" id="ARBA00022786"/>
    </source>
</evidence>
<keyword evidence="2" id="KW-0833">Ubl conjugation pathway</keyword>